<organism evidence="6">
    <name type="scientific">Tanacetum cinerariifolium</name>
    <name type="common">Dalmatian daisy</name>
    <name type="synonym">Chrysanthemum cinerariifolium</name>
    <dbReference type="NCBI Taxonomy" id="118510"/>
    <lineage>
        <taxon>Eukaryota</taxon>
        <taxon>Viridiplantae</taxon>
        <taxon>Streptophyta</taxon>
        <taxon>Embryophyta</taxon>
        <taxon>Tracheophyta</taxon>
        <taxon>Spermatophyta</taxon>
        <taxon>Magnoliopsida</taxon>
        <taxon>eudicotyledons</taxon>
        <taxon>Gunneridae</taxon>
        <taxon>Pentapetalae</taxon>
        <taxon>asterids</taxon>
        <taxon>campanulids</taxon>
        <taxon>Asterales</taxon>
        <taxon>Asteraceae</taxon>
        <taxon>Asteroideae</taxon>
        <taxon>Anthemideae</taxon>
        <taxon>Anthemidinae</taxon>
        <taxon>Tanacetum</taxon>
    </lineage>
</organism>
<comment type="caution">
    <text evidence="6">The sequence shown here is derived from an EMBL/GenBank/DDBJ whole genome shotgun (WGS) entry which is preliminary data.</text>
</comment>
<dbReference type="SUPFAM" id="SSF53098">
    <property type="entry name" value="Ribonuclease H-like"/>
    <property type="match status" value="2"/>
</dbReference>
<dbReference type="Pfam" id="PF13976">
    <property type="entry name" value="gag_pre-integrs"/>
    <property type="match status" value="1"/>
</dbReference>
<evidence type="ECO:0000259" key="5">
    <source>
        <dbReference type="PROSITE" id="PS50994"/>
    </source>
</evidence>
<dbReference type="CDD" id="cd09272">
    <property type="entry name" value="RNase_HI_RT_Ty1"/>
    <property type="match status" value="1"/>
</dbReference>
<dbReference type="GO" id="GO:0003964">
    <property type="term" value="F:RNA-directed DNA polymerase activity"/>
    <property type="evidence" value="ECO:0007669"/>
    <property type="project" value="UniProtKB-KW"/>
</dbReference>
<dbReference type="Pfam" id="PF00665">
    <property type="entry name" value="rve"/>
    <property type="match status" value="1"/>
</dbReference>
<dbReference type="GO" id="GO:0016787">
    <property type="term" value="F:hydrolase activity"/>
    <property type="evidence" value="ECO:0007669"/>
    <property type="project" value="UniProtKB-KW"/>
</dbReference>
<gene>
    <name evidence="6" type="ORF">Tci_004805</name>
</gene>
<accession>A0A6L2J8F1</accession>
<feature type="domain" description="Integrase catalytic" evidence="5">
    <location>
        <begin position="1633"/>
        <end position="1806"/>
    </location>
</feature>
<reference evidence="6" key="1">
    <citation type="journal article" date="2019" name="Sci. Rep.">
        <title>Draft genome of Tanacetum cinerariifolium, the natural source of mosquito coil.</title>
        <authorList>
            <person name="Yamashiro T."/>
            <person name="Shiraishi A."/>
            <person name="Satake H."/>
            <person name="Nakayama K."/>
        </authorList>
    </citation>
    <scope>NUCLEOTIDE SEQUENCE</scope>
</reference>
<name>A0A6L2J8F1_TANCI</name>
<dbReference type="GO" id="GO:0004519">
    <property type="term" value="F:endonuclease activity"/>
    <property type="evidence" value="ECO:0007669"/>
    <property type="project" value="UniProtKB-KW"/>
</dbReference>
<dbReference type="PROSITE" id="PS50994">
    <property type="entry name" value="INTEGRASE"/>
    <property type="match status" value="1"/>
</dbReference>
<dbReference type="PANTHER" id="PTHR42648">
    <property type="entry name" value="TRANSPOSASE, PUTATIVE-RELATED"/>
    <property type="match status" value="1"/>
</dbReference>
<feature type="compositionally biased region" description="Polar residues" evidence="4">
    <location>
        <begin position="1371"/>
        <end position="1385"/>
    </location>
</feature>
<dbReference type="InterPro" id="IPR036397">
    <property type="entry name" value="RNaseH_sf"/>
</dbReference>
<dbReference type="InterPro" id="IPR039537">
    <property type="entry name" value="Retrotran_Ty1/copia-like"/>
</dbReference>
<dbReference type="InterPro" id="IPR013103">
    <property type="entry name" value="RVT_2"/>
</dbReference>
<feature type="coiled-coil region" evidence="3">
    <location>
        <begin position="1002"/>
        <end position="1029"/>
    </location>
</feature>
<dbReference type="Gene3D" id="3.30.420.10">
    <property type="entry name" value="Ribonuclease H-like superfamily/Ribonuclease H"/>
    <property type="match status" value="2"/>
</dbReference>
<feature type="compositionally biased region" description="Basic and acidic residues" evidence="4">
    <location>
        <begin position="1412"/>
        <end position="1421"/>
    </location>
</feature>
<dbReference type="InterPro" id="IPR012337">
    <property type="entry name" value="RNaseH-like_sf"/>
</dbReference>
<dbReference type="InterPro" id="IPR025724">
    <property type="entry name" value="GAG-pre-integrase_dom"/>
</dbReference>
<sequence length="2380" mass="272417">MTELPLADSGLAIPVFSLEDDHIACLNKAMAFLTAVASLKQCTQPKRPRNAAWYKDKAMLAKAQKDGQILDKEKLAFLADSGILDDCDDISNAKAVLMANISDYGFDNISKVPHFDTYLNDDMENKIVHAMQDFKQTPVVDFTDNKIHSDSNIISYSQYLQETQHAAVQETNLQAQQDSMMFSVIEQMSEQMINHVNNWEKANKEQNNESVIANREAHIDYLKYTQEPANIFQEIVKQAKAKQPLDKELDFALLKCSTSNYGSKPTGNKKNDRISQPPSRNMKNKIETLREFYENVGISHQTSVAYTPQQNGVVERQEEGIDFEESFAPVARIKAICIFIANAAHKNMTICQMDVKTAFLNGKLQEEVYVSQPEGFVNQDNPSHMYKLKKALYGLKQAPDACRPDLIYTFCLCAWYQAKPTEKHLQAVKWIFWYLKRTINMGLWYSKDTDMSLTAYADADHAGCQDTRRSTPGSAQFLDIYVAGFENHPPMLNKENYVPWSSRLLRYAKSIPNEKLIHNSIINGLYVRRMNPEPADEQAILTILLYLPKDIYAAVDSYETTQEIWLRVQQMMKGSDIGIQEKKAKLFNEWERFTSTDGESIESYYHCFLKLTNDLKQNKHFSEKIASNLKFLNNLQPEWSRHVTIVHQTKDLHTADYTQLYDFLKYNQKEVDDLKAERLAKTQVPLALMVTSKNPYTFPVLHQDQPTFNQNYMQQPIPNPEDIIDPTTAINMALALMAKVFKLNYSTPTNNNQKISSNPRNRQIAQPVMNMGQDRQMQMVGGNGGNQFRQYAGQNVRNLNGYNDIQNVGNQVIQNAIQNPRIQDVVQGNANQNSNRNGNLVAKRAEGNATGHNDSVIDCLKGRSRNPTKAEEFHLMVATADLDEIEEVNANCILMANLQQASTSGTQTDKASVYDSGESAEVHNYENCYDNEIFNMFTQVEKYTELLKPILEPHQVPHNDNNVISEVSSVEQSEGTVEQHPANVEETCVLYDSLYHNLAIEVKKVNMVNRKLRENNAELTTKLARFKNQEKCFEISHEKYDKLERCYQKSVYQEQCFYKKINSLHLSFGKQIMTLNEEIPDISKQLSVEKSTVSSLLEEKKRLKSDFKIREEELLDNQIQLEKRIKELDNILVKTGQSIQTVHMLSPKPGSFYHSEHKMALEAAKFVGDFKSLDKEADESLAKHKALELEFKRLLRAVKLENENVELEFQVLNYAKENAHLKTTYKNLFDSISVTQTQAKTIIDSLQNKLQDTIYENAKLRAQLFNKVADQKDTSRGTSANTKFGKQSILEKPPKVGEIHALLKPVTLKSIPTPQGSKVVKNVKVIAPRMFRINHFKPSREEKHVPNKVRASVRTNLITVSQPPIITKKVVNSDSNSLSSTGVENTKTRRPQPRSNTKNDRVPSTSKGSRSKNKEVDVEEHHRKLLLSRNKRHMSSELVINKKANVSINENQKKQKPKVKKTKKVGSVERLALPKPSKPRSFLRWSPTGRLFDLKCKIIASSDQRVNLTALRVIMLFQAHDQKSKATHQFRLEVFGNCSLWKLSRVDLLYGNHTTNLYTINLHEMVSASLICLMARASSTKSWLWHQRLSHLNFDTINYLAKNDLVSGLPKFKYQKEHLCPFFEQGKSKRASHPPKPVPNSRQRLHLLHMDLCGPMRIASINGKRYVLVIVDDYSRYTWVHSLRSKDEAPEVIKTFLKRITILLQSPIIIIRTDNDTKFKNQVLKEYFDSVGISHQVSSVRKPQQNGVVERRHQTLVEAVRTMLIFSHAPLFLWAEAIATACFTQNRSIIHRHFSKTPYKLINGRKLDISFLHVFRALCYPKNDRNDIGKLGAKGDIGFFIGSKPRFQSMTSRQISSRLDLTYAPSTITSQQPTEGELDLLFEAMYTQLFSDLMKSRFEMSMMGKMTFFLGLQVNQSPCGIFINQSNYVLEILKKYGMESCDPVGTLMEMKDKLDLNQNRTPIDATKYRSMIGALMYLTSSRPAIVHATCLCAQYQAKPTEKHLKEVKKIFSYLWGTVSIDTFKSTFGGTQFLREKLVSWSSKKQDCTTLSIVEAEYVSLSACYTQVLWMQTQLTDYGFHFNKIPIYCDSKSTIAISCNLVQHSRQNTSFPQVVSAAKLPILNPNELDLWKMRIEQYFLVIDYSLWEVILNGDSSAPTRVIDGVLQSVAPTNAKKRLARKNELKARGTLLMALLDKHQLKFNTHKDTKTLIDAIEKRLQKLISQLEILRVSLSQEDINLKFLRSLPPEWRTHTLIWRNKKNLEEQSLDDLFNSLKIYEVEVKSSSSIDVDDLEEMDLKWYQSDNGYHVVPPPYTGTFMPPKPDLVFNNAPNDVETDHFDFIVKLSPTKPDKDFSHTYRPSAPIIEDWVSNSEDESETKPP</sequence>
<dbReference type="EMBL" id="BKCJ010000396">
    <property type="protein sequence ID" value="GEU32827.1"/>
    <property type="molecule type" value="Genomic_DNA"/>
</dbReference>
<dbReference type="GO" id="GO:0003887">
    <property type="term" value="F:DNA-directed DNA polymerase activity"/>
    <property type="evidence" value="ECO:0007669"/>
    <property type="project" value="UniProtKB-KW"/>
</dbReference>
<feature type="coiled-coil region" evidence="3">
    <location>
        <begin position="2204"/>
        <end position="2231"/>
    </location>
</feature>
<dbReference type="InterPro" id="IPR001584">
    <property type="entry name" value="Integrase_cat-core"/>
</dbReference>
<feature type="coiled-coil region" evidence="3">
    <location>
        <begin position="1170"/>
        <end position="1217"/>
    </location>
</feature>
<evidence type="ECO:0000256" key="2">
    <source>
        <dbReference type="ARBA" id="ARBA00022801"/>
    </source>
</evidence>
<dbReference type="GO" id="GO:0006310">
    <property type="term" value="P:DNA recombination"/>
    <property type="evidence" value="ECO:0007669"/>
    <property type="project" value="UniProtKB-KW"/>
</dbReference>
<protein>
    <submittedName>
        <fullName evidence="6">Integrase, catalytic region, zinc finger, CCHC-type, peptidase aspartic, catalytic</fullName>
    </submittedName>
</protein>
<dbReference type="Pfam" id="PF07727">
    <property type="entry name" value="RVT_2"/>
    <property type="match status" value="1"/>
</dbReference>
<evidence type="ECO:0000313" key="6">
    <source>
        <dbReference type="EMBL" id="GEU32827.1"/>
    </source>
</evidence>
<dbReference type="PANTHER" id="PTHR42648:SF18">
    <property type="entry name" value="RETROTRANSPOSON, UNCLASSIFIED-LIKE PROTEIN"/>
    <property type="match status" value="1"/>
</dbReference>
<evidence type="ECO:0000256" key="4">
    <source>
        <dbReference type="SAM" id="MobiDB-lite"/>
    </source>
</evidence>
<evidence type="ECO:0000256" key="3">
    <source>
        <dbReference type="SAM" id="Coils"/>
    </source>
</evidence>
<evidence type="ECO:0000256" key="1">
    <source>
        <dbReference type="ARBA" id="ARBA00022723"/>
    </source>
</evidence>
<dbReference type="GO" id="GO:0046872">
    <property type="term" value="F:metal ion binding"/>
    <property type="evidence" value="ECO:0007669"/>
    <property type="project" value="UniProtKB-KW"/>
</dbReference>
<keyword evidence="2" id="KW-0378">Hydrolase</keyword>
<dbReference type="GO" id="GO:0015074">
    <property type="term" value="P:DNA integration"/>
    <property type="evidence" value="ECO:0007669"/>
    <property type="project" value="UniProtKB-KW"/>
</dbReference>
<feature type="coiled-coil region" evidence="3">
    <location>
        <begin position="189"/>
        <end position="216"/>
    </location>
</feature>
<keyword evidence="1" id="KW-0479">Metal-binding</keyword>
<proteinExistence type="predicted"/>
<feature type="region of interest" description="Disordered" evidence="4">
    <location>
        <begin position="1371"/>
        <end position="1421"/>
    </location>
</feature>
<dbReference type="GO" id="GO:0003676">
    <property type="term" value="F:nucleic acid binding"/>
    <property type="evidence" value="ECO:0007669"/>
    <property type="project" value="InterPro"/>
</dbReference>
<keyword evidence="3" id="KW-0175">Coiled coil</keyword>